<evidence type="ECO:0000256" key="1">
    <source>
        <dbReference type="SAM" id="MobiDB-lite"/>
    </source>
</evidence>
<feature type="compositionally biased region" description="Polar residues" evidence="1">
    <location>
        <begin position="93"/>
        <end position="103"/>
    </location>
</feature>
<dbReference type="Proteomes" id="UP000887581">
    <property type="component" value="Unplaced"/>
</dbReference>
<protein>
    <submittedName>
        <fullName evidence="3">DUF4005 domain-containing protein</fullName>
    </submittedName>
</protein>
<organism evidence="2 3">
    <name type="scientific">Setaria digitata</name>
    <dbReference type="NCBI Taxonomy" id="48799"/>
    <lineage>
        <taxon>Eukaryota</taxon>
        <taxon>Metazoa</taxon>
        <taxon>Ecdysozoa</taxon>
        <taxon>Nematoda</taxon>
        <taxon>Chromadorea</taxon>
        <taxon>Rhabditida</taxon>
        <taxon>Spirurina</taxon>
        <taxon>Spiruromorpha</taxon>
        <taxon>Filarioidea</taxon>
        <taxon>Setariidae</taxon>
        <taxon>Setaria</taxon>
    </lineage>
</organism>
<name>A0A915PJQ6_9BILA</name>
<sequence>MKRSHTVGSNETAKQSNRLSRTSRMQRWSLALRRHWFSSTSGRYQKSRDCDFDTINPVEIVFAPSKKVILGGSRNDGSSASCSTDRPLVDPSYSANTSSSTQNIVKRKSLRRFFTNGQQQQGALTGSQSRPQSVSLAARKGNGQHLRHSAADPLHSGSSSLTDPQQNFLLYLLAH</sequence>
<reference evidence="3" key="1">
    <citation type="submission" date="2022-11" db="UniProtKB">
        <authorList>
            <consortium name="WormBaseParasite"/>
        </authorList>
    </citation>
    <scope>IDENTIFICATION</scope>
</reference>
<feature type="compositionally biased region" description="Polar residues" evidence="1">
    <location>
        <begin position="117"/>
        <end position="135"/>
    </location>
</feature>
<feature type="compositionally biased region" description="Polar residues" evidence="1">
    <location>
        <begin position="75"/>
        <end position="84"/>
    </location>
</feature>
<feature type="region of interest" description="Disordered" evidence="1">
    <location>
        <begin position="1"/>
        <end position="24"/>
    </location>
</feature>
<dbReference type="AlphaFoldDB" id="A0A915PJQ6"/>
<dbReference type="WBParaSite" id="sdigi.contig137.g5069.t1">
    <property type="protein sequence ID" value="sdigi.contig137.g5069.t1"/>
    <property type="gene ID" value="sdigi.contig137.g5069"/>
</dbReference>
<proteinExistence type="predicted"/>
<evidence type="ECO:0000313" key="2">
    <source>
        <dbReference type="Proteomes" id="UP000887581"/>
    </source>
</evidence>
<feature type="region of interest" description="Disordered" evidence="1">
    <location>
        <begin position="117"/>
        <end position="161"/>
    </location>
</feature>
<accession>A0A915PJQ6</accession>
<keyword evidence="2" id="KW-1185">Reference proteome</keyword>
<evidence type="ECO:0000313" key="3">
    <source>
        <dbReference type="WBParaSite" id="sdigi.contig137.g5069.t1"/>
    </source>
</evidence>
<feature type="region of interest" description="Disordered" evidence="1">
    <location>
        <begin position="72"/>
        <end position="103"/>
    </location>
</feature>